<feature type="domain" description="Helicase C-terminal" evidence="3">
    <location>
        <begin position="875"/>
        <end position="1031"/>
    </location>
</feature>
<keyword evidence="1" id="KW-0378">Hydrolase</keyword>
<evidence type="ECO:0000259" key="2">
    <source>
        <dbReference type="PROSITE" id="PS51192"/>
    </source>
</evidence>
<evidence type="ECO:0008006" key="6">
    <source>
        <dbReference type="Google" id="ProtNLM"/>
    </source>
</evidence>
<feature type="domain" description="Helicase ATP-binding" evidence="2">
    <location>
        <begin position="587"/>
        <end position="750"/>
    </location>
</feature>
<dbReference type="InterPro" id="IPR038718">
    <property type="entry name" value="SNF2-like_sf"/>
</dbReference>
<proteinExistence type="predicted"/>
<reference evidence="4 5" key="1">
    <citation type="submission" date="2018-05" db="EMBL/GenBank/DDBJ databases">
        <title>Draft genome of Methanospirillum lacunae Ki8-1.</title>
        <authorList>
            <person name="Dueholm M.S."/>
            <person name="Nielsen P.H."/>
            <person name="Bakmann L.F."/>
            <person name="Otzen D.E."/>
        </authorList>
    </citation>
    <scope>NUCLEOTIDE SEQUENCE [LARGE SCALE GENOMIC DNA]</scope>
    <source>
        <strain evidence="4 5">Ki8-1</strain>
    </source>
</reference>
<dbReference type="SUPFAM" id="SSF52540">
    <property type="entry name" value="P-loop containing nucleoside triphosphate hydrolases"/>
    <property type="match status" value="2"/>
</dbReference>
<dbReference type="GO" id="GO:0005524">
    <property type="term" value="F:ATP binding"/>
    <property type="evidence" value="ECO:0007669"/>
    <property type="project" value="InterPro"/>
</dbReference>
<evidence type="ECO:0000256" key="1">
    <source>
        <dbReference type="ARBA" id="ARBA00022801"/>
    </source>
</evidence>
<dbReference type="GO" id="GO:0140097">
    <property type="term" value="F:catalytic activity, acting on DNA"/>
    <property type="evidence" value="ECO:0007669"/>
    <property type="project" value="UniProtKB-ARBA"/>
</dbReference>
<dbReference type="SMART" id="SM00490">
    <property type="entry name" value="HELICc"/>
    <property type="match status" value="1"/>
</dbReference>
<keyword evidence="5" id="KW-1185">Reference proteome</keyword>
<comment type="caution">
    <text evidence="4">The sequence shown here is derived from an EMBL/GenBank/DDBJ whole genome shotgun (WGS) entry which is preliminary data.</text>
</comment>
<dbReference type="Gene3D" id="3.40.50.10810">
    <property type="entry name" value="Tandem AAA-ATPase domain"/>
    <property type="match status" value="1"/>
</dbReference>
<evidence type="ECO:0000313" key="4">
    <source>
        <dbReference type="EMBL" id="PWR73927.1"/>
    </source>
</evidence>
<dbReference type="PANTHER" id="PTHR10799">
    <property type="entry name" value="SNF2/RAD54 HELICASE FAMILY"/>
    <property type="match status" value="1"/>
</dbReference>
<dbReference type="InterPro" id="IPR001650">
    <property type="entry name" value="Helicase_C-like"/>
</dbReference>
<dbReference type="InterPro" id="IPR022138">
    <property type="entry name" value="DUF3670"/>
</dbReference>
<sequence>MSSSHRSDTSIILHALYNPHQPFSLTLFGETGESGSIPISGGTDSAPNHPFASSTEHLFALIQSSQNKEGRKQPVPSHGSCKIEFPTANGKIVASPEFASRYETTQKEPDSSGFFEVPVVVCQSEFLLYLPEGNASGSWIDGGSLRFWRGCTGLAREMVIRGRYLPSSGIYQNGGVCTRWKLIPSSYDEHRIDSLARAMPPIQQSFLRYAEGSKISGRKDSVILFIESIIARIIFLTTQTDPEDLISRFTPIERLKYSQELTALYYLQGYERHKMPITNPQITNGWKGKFDQWTDTENIDIPDDLPWTVVARIDEDIASSSSKNEKQPPEWVITFLVRSADHPDLLVPASRLGQGKKTPIPLPGDDELIKLLHDAAVKVQTTANLPKSEITFRTNFDPVIRIPESDLIRFLSHDVTRIREGGIEFICPDWWGRPLEPARIDLSFQRQQEKGFNSTVGLASLLHYDYRIAVGDDFIEPAAFRQMVEQQITTVRAGKRWVTIDRPALDLRIKAIEKQYKKHRASVAELLKMVARSESPDADLSINPGDDWTTDLIRGVREGWSHTNVQIPQTFNGILRPYQEIGVSFLLRCRSLGFGACLADDMGLGKTPQTIAYLLCAKENGGLSGPSLIICPTSIIGNWERELARFAPGLSCFVHHGSSRLKGKAYLEKARSYDLIITSYALIPRDMELLSGITYAVLILDEVQNVKNPQTKQFQAVRILEADHRIALTGTPVENHLTELWALMETINPGYLGSFAAFQKMYANPIEKGGAEEKAAELRRIIRPFLLRRVKTDKTVISDLPEKMEMEVYCTLTHEQAALYQSTVNDLARDLQSVAGIARKGRVLSALTRLKQICNYPDHGSVPAMEPLRSGKVQRLVEMLEEVRDEGDGAIIFTQYATFAKDLARTLHQSLEREVLLLTGSTPRMKREEMIARFAKPDGPRFFVISLRAGGTGLNLMQANHVFHIDRWWNPAVEDQATDRTYRIGQTKTVQVHMMITAGTLEEQIHEMIARKRTVADQVISAGENWLTELPNGELMDVLRLREQVFGDDI</sequence>
<dbReference type="GO" id="GO:0120545">
    <property type="term" value="F:nucleic acid conformation isomerase activity"/>
    <property type="evidence" value="ECO:0007669"/>
    <property type="project" value="UniProtKB-ARBA"/>
</dbReference>
<dbReference type="CDD" id="cd18012">
    <property type="entry name" value="DEXQc_arch_SWI2_SNF2"/>
    <property type="match status" value="1"/>
</dbReference>
<dbReference type="InterPro" id="IPR027417">
    <property type="entry name" value="P-loop_NTPase"/>
</dbReference>
<accession>A0A2V2NC51</accession>
<dbReference type="InterPro" id="IPR014001">
    <property type="entry name" value="Helicase_ATP-bd"/>
</dbReference>
<gene>
    <name evidence="4" type="ORF">DK846_01820</name>
</gene>
<dbReference type="CDD" id="cd18793">
    <property type="entry name" value="SF2_C_SNF"/>
    <property type="match status" value="1"/>
</dbReference>
<evidence type="ECO:0000259" key="3">
    <source>
        <dbReference type="PROSITE" id="PS51194"/>
    </source>
</evidence>
<dbReference type="OrthoDB" id="6396at2157"/>
<evidence type="ECO:0000313" key="5">
    <source>
        <dbReference type="Proteomes" id="UP000245657"/>
    </source>
</evidence>
<dbReference type="AlphaFoldDB" id="A0A2V2NC51"/>
<protein>
    <recommendedName>
        <fullName evidence="6">ATP-dependent helicase</fullName>
    </recommendedName>
</protein>
<dbReference type="Gene3D" id="3.40.50.300">
    <property type="entry name" value="P-loop containing nucleotide triphosphate hydrolases"/>
    <property type="match status" value="1"/>
</dbReference>
<dbReference type="Pfam" id="PF12419">
    <property type="entry name" value="DUF3670"/>
    <property type="match status" value="1"/>
</dbReference>
<dbReference type="PROSITE" id="PS51194">
    <property type="entry name" value="HELICASE_CTER"/>
    <property type="match status" value="1"/>
</dbReference>
<dbReference type="SMART" id="SM00487">
    <property type="entry name" value="DEXDc"/>
    <property type="match status" value="1"/>
</dbReference>
<dbReference type="Pfam" id="PF00176">
    <property type="entry name" value="SNF2-rel_dom"/>
    <property type="match status" value="1"/>
</dbReference>
<dbReference type="GO" id="GO:0016787">
    <property type="term" value="F:hydrolase activity"/>
    <property type="evidence" value="ECO:0007669"/>
    <property type="project" value="UniProtKB-KW"/>
</dbReference>
<dbReference type="Pfam" id="PF00271">
    <property type="entry name" value="Helicase_C"/>
    <property type="match status" value="1"/>
</dbReference>
<name>A0A2V2NC51_9EURY</name>
<dbReference type="EMBL" id="QGMY01000002">
    <property type="protein sequence ID" value="PWR73927.1"/>
    <property type="molecule type" value="Genomic_DNA"/>
</dbReference>
<dbReference type="GeneID" id="97549267"/>
<organism evidence="4 5">
    <name type="scientific">Methanospirillum lacunae</name>
    <dbReference type="NCBI Taxonomy" id="668570"/>
    <lineage>
        <taxon>Archaea</taxon>
        <taxon>Methanobacteriati</taxon>
        <taxon>Methanobacteriota</taxon>
        <taxon>Stenosarchaea group</taxon>
        <taxon>Methanomicrobia</taxon>
        <taxon>Methanomicrobiales</taxon>
        <taxon>Methanospirillaceae</taxon>
        <taxon>Methanospirillum</taxon>
    </lineage>
</organism>
<dbReference type="InterPro" id="IPR000330">
    <property type="entry name" value="SNF2_N"/>
</dbReference>
<dbReference type="RefSeq" id="WP_109967207.1">
    <property type="nucleotide sequence ID" value="NZ_CP176093.1"/>
</dbReference>
<dbReference type="InterPro" id="IPR049730">
    <property type="entry name" value="SNF2/RAD54-like_C"/>
</dbReference>
<dbReference type="Proteomes" id="UP000245657">
    <property type="component" value="Unassembled WGS sequence"/>
</dbReference>
<dbReference type="PROSITE" id="PS51192">
    <property type="entry name" value="HELICASE_ATP_BIND_1"/>
    <property type="match status" value="1"/>
</dbReference>